<proteinExistence type="inferred from homology"/>
<dbReference type="PANTHER" id="PTHR30477:SF8">
    <property type="entry name" value="METAL TRANSPORT SYSTEM MEMBRANE PROTEIN CT_070-RELATED"/>
    <property type="match status" value="1"/>
</dbReference>
<dbReference type="InterPro" id="IPR037294">
    <property type="entry name" value="ABC_BtuC-like"/>
</dbReference>
<feature type="transmembrane region" description="Helical" evidence="9">
    <location>
        <begin position="57"/>
        <end position="75"/>
    </location>
</feature>
<sequence>MSMAWTIMLTGALVAASCGFLGCFLILRHMAMLGDAISHAVLPGIVIAFLVSGSRDSLPMLIGAAALGLICTFLIQSLRSRGVQNDAAISVTFTFLFSIGIILVSLFTRQVDLDLDCVLYGEIAYVPWDTLSLFGNDIGPKAIWVVGIAFLLSLIVVGLFFKEFKIVSFDPHMAAALGIPVLLIHYLLMGLVSLTTVASFESVGAILVVAMLTVPSATAYLLTDQLERMLLISVVAGVLSSVLGYGLALLFDASIAGSMTVAAGSLFVLAFLFSPLHGVVTRRLIRRRLRTAPEQS</sequence>
<keyword evidence="4" id="KW-1003">Cell membrane</keyword>
<evidence type="ECO:0000256" key="1">
    <source>
        <dbReference type="ARBA" id="ARBA00004651"/>
    </source>
</evidence>
<dbReference type="GO" id="GO:0010043">
    <property type="term" value="P:response to zinc ion"/>
    <property type="evidence" value="ECO:0007669"/>
    <property type="project" value="TreeGrafter"/>
</dbReference>
<gene>
    <name evidence="10" type="ORF">SAMN05421790_105229</name>
</gene>
<organism evidence="10 11">
    <name type="scientific">Kroppenstedtia eburnea</name>
    <dbReference type="NCBI Taxonomy" id="714067"/>
    <lineage>
        <taxon>Bacteria</taxon>
        <taxon>Bacillati</taxon>
        <taxon>Bacillota</taxon>
        <taxon>Bacilli</taxon>
        <taxon>Bacillales</taxon>
        <taxon>Thermoactinomycetaceae</taxon>
        <taxon>Kroppenstedtia</taxon>
    </lineage>
</organism>
<protein>
    <submittedName>
        <fullName evidence="10">Manganese/zinc/iron transport system permease protein</fullName>
    </submittedName>
</protein>
<evidence type="ECO:0000256" key="9">
    <source>
        <dbReference type="SAM" id="Phobius"/>
    </source>
</evidence>
<feature type="transmembrane region" description="Helical" evidence="9">
    <location>
        <begin position="173"/>
        <end position="197"/>
    </location>
</feature>
<feature type="transmembrane region" description="Helical" evidence="9">
    <location>
        <begin position="32"/>
        <end position="51"/>
    </location>
</feature>
<name>A0A1N7M659_9BACL</name>
<keyword evidence="11" id="KW-1185">Reference proteome</keyword>
<feature type="transmembrane region" description="Helical" evidence="9">
    <location>
        <begin position="203"/>
        <end position="222"/>
    </location>
</feature>
<dbReference type="GO" id="GO:0055085">
    <property type="term" value="P:transmembrane transport"/>
    <property type="evidence" value="ECO:0007669"/>
    <property type="project" value="InterPro"/>
</dbReference>
<dbReference type="EMBL" id="FTOD01000005">
    <property type="protein sequence ID" value="SIS81585.1"/>
    <property type="molecule type" value="Genomic_DNA"/>
</dbReference>
<feature type="transmembrane region" description="Helical" evidence="9">
    <location>
        <begin position="142"/>
        <end position="161"/>
    </location>
</feature>
<evidence type="ECO:0000256" key="3">
    <source>
        <dbReference type="ARBA" id="ARBA00022448"/>
    </source>
</evidence>
<dbReference type="Pfam" id="PF00950">
    <property type="entry name" value="ABC-3"/>
    <property type="match status" value="1"/>
</dbReference>
<dbReference type="OrthoDB" id="9788905at2"/>
<comment type="subcellular location">
    <subcellularLocation>
        <location evidence="1 8">Cell membrane</location>
        <topology evidence="1 8">Multi-pass membrane protein</topology>
    </subcellularLocation>
</comment>
<dbReference type="GO" id="GO:0043190">
    <property type="term" value="C:ATP-binding cassette (ABC) transporter complex"/>
    <property type="evidence" value="ECO:0007669"/>
    <property type="project" value="InterPro"/>
</dbReference>
<dbReference type="SUPFAM" id="SSF81345">
    <property type="entry name" value="ABC transporter involved in vitamin B12 uptake, BtuC"/>
    <property type="match status" value="1"/>
</dbReference>
<feature type="transmembrane region" description="Helical" evidence="9">
    <location>
        <begin position="257"/>
        <end position="280"/>
    </location>
</feature>
<reference evidence="11" key="1">
    <citation type="submission" date="2017-01" db="EMBL/GenBank/DDBJ databases">
        <authorList>
            <person name="Varghese N."/>
            <person name="Submissions S."/>
        </authorList>
    </citation>
    <scope>NUCLEOTIDE SEQUENCE [LARGE SCALE GENOMIC DNA]</scope>
    <source>
        <strain evidence="11">DSM 45196</strain>
    </source>
</reference>
<feature type="transmembrane region" description="Helical" evidence="9">
    <location>
        <begin position="229"/>
        <end position="251"/>
    </location>
</feature>
<dbReference type="RefSeq" id="WP_076524875.1">
    <property type="nucleotide sequence ID" value="NZ_CP048103.1"/>
</dbReference>
<evidence type="ECO:0000256" key="4">
    <source>
        <dbReference type="ARBA" id="ARBA00022475"/>
    </source>
</evidence>
<keyword evidence="3 8" id="KW-0813">Transport</keyword>
<evidence type="ECO:0000313" key="11">
    <source>
        <dbReference type="Proteomes" id="UP000186795"/>
    </source>
</evidence>
<evidence type="ECO:0000256" key="7">
    <source>
        <dbReference type="ARBA" id="ARBA00023136"/>
    </source>
</evidence>
<feature type="transmembrane region" description="Helical" evidence="9">
    <location>
        <begin position="6"/>
        <end position="27"/>
    </location>
</feature>
<dbReference type="Proteomes" id="UP000186795">
    <property type="component" value="Unassembled WGS sequence"/>
</dbReference>
<evidence type="ECO:0000256" key="8">
    <source>
        <dbReference type="RuleBase" id="RU003943"/>
    </source>
</evidence>
<evidence type="ECO:0000256" key="5">
    <source>
        <dbReference type="ARBA" id="ARBA00022692"/>
    </source>
</evidence>
<feature type="transmembrane region" description="Helical" evidence="9">
    <location>
        <begin position="87"/>
        <end position="107"/>
    </location>
</feature>
<evidence type="ECO:0000313" key="10">
    <source>
        <dbReference type="EMBL" id="SIS81585.1"/>
    </source>
</evidence>
<accession>A0A1N7M659</accession>
<keyword evidence="7 9" id="KW-0472">Membrane</keyword>
<evidence type="ECO:0000256" key="6">
    <source>
        <dbReference type="ARBA" id="ARBA00022989"/>
    </source>
</evidence>
<keyword evidence="5 8" id="KW-0812">Transmembrane</keyword>
<comment type="similarity">
    <text evidence="2 8">Belongs to the ABC-3 integral membrane protein family.</text>
</comment>
<dbReference type="InterPro" id="IPR001626">
    <property type="entry name" value="ABC_TroCD"/>
</dbReference>
<dbReference type="AlphaFoldDB" id="A0A1N7M659"/>
<dbReference type="Gene3D" id="1.10.3470.10">
    <property type="entry name" value="ABC transporter involved in vitamin B12 uptake, BtuC"/>
    <property type="match status" value="1"/>
</dbReference>
<dbReference type="CDD" id="cd06550">
    <property type="entry name" value="TM_ABC_iron-siderophores_like"/>
    <property type="match status" value="1"/>
</dbReference>
<dbReference type="PANTHER" id="PTHR30477">
    <property type="entry name" value="ABC-TRANSPORTER METAL-BINDING PROTEIN"/>
    <property type="match status" value="1"/>
</dbReference>
<keyword evidence="6 9" id="KW-1133">Transmembrane helix</keyword>
<evidence type="ECO:0000256" key="2">
    <source>
        <dbReference type="ARBA" id="ARBA00008034"/>
    </source>
</evidence>